<sequence length="81" mass="9410">MCEVNRIIIGLDYTDVVCEVNRIIIGLDYTDAVIKHVETKYLRALQHPAGWYFEVSDKLEHHIYKGGVALYKYSDFETLSE</sequence>
<proteinExistence type="predicted"/>
<name>A0A2K3JY06_TRIPR</name>
<reference evidence="1 2" key="1">
    <citation type="journal article" date="2014" name="Am. J. Bot.">
        <title>Genome assembly and annotation for red clover (Trifolium pratense; Fabaceae).</title>
        <authorList>
            <person name="Istvanek J."/>
            <person name="Jaros M."/>
            <person name="Krenek A."/>
            <person name="Repkova J."/>
        </authorList>
    </citation>
    <scope>NUCLEOTIDE SEQUENCE [LARGE SCALE GENOMIC DNA]</scope>
    <source>
        <strain evidence="2">cv. Tatra</strain>
        <tissue evidence="1">Young leaves</tissue>
    </source>
</reference>
<comment type="caution">
    <text evidence="1">The sequence shown here is derived from an EMBL/GenBank/DDBJ whole genome shotgun (WGS) entry which is preliminary data.</text>
</comment>
<dbReference type="AlphaFoldDB" id="A0A2K3JY06"/>
<reference evidence="1 2" key="2">
    <citation type="journal article" date="2017" name="Front. Plant Sci.">
        <title>Gene Classification and Mining of Molecular Markers Useful in Red Clover (Trifolium pratense) Breeding.</title>
        <authorList>
            <person name="Istvanek J."/>
            <person name="Dluhosova J."/>
            <person name="Dluhos P."/>
            <person name="Patkova L."/>
            <person name="Nedelnik J."/>
            <person name="Repkova J."/>
        </authorList>
    </citation>
    <scope>NUCLEOTIDE SEQUENCE [LARGE SCALE GENOMIC DNA]</scope>
    <source>
        <strain evidence="2">cv. Tatra</strain>
        <tissue evidence="1">Young leaves</tissue>
    </source>
</reference>
<gene>
    <name evidence="1" type="ORF">L195_g051168</name>
</gene>
<organism evidence="1 2">
    <name type="scientific">Trifolium pratense</name>
    <name type="common">Red clover</name>
    <dbReference type="NCBI Taxonomy" id="57577"/>
    <lineage>
        <taxon>Eukaryota</taxon>
        <taxon>Viridiplantae</taxon>
        <taxon>Streptophyta</taxon>
        <taxon>Embryophyta</taxon>
        <taxon>Tracheophyta</taxon>
        <taxon>Spermatophyta</taxon>
        <taxon>Magnoliopsida</taxon>
        <taxon>eudicotyledons</taxon>
        <taxon>Gunneridae</taxon>
        <taxon>Pentapetalae</taxon>
        <taxon>rosids</taxon>
        <taxon>fabids</taxon>
        <taxon>Fabales</taxon>
        <taxon>Fabaceae</taxon>
        <taxon>Papilionoideae</taxon>
        <taxon>50 kb inversion clade</taxon>
        <taxon>NPAAA clade</taxon>
        <taxon>Hologalegina</taxon>
        <taxon>IRL clade</taxon>
        <taxon>Trifolieae</taxon>
        <taxon>Trifolium</taxon>
    </lineage>
</organism>
<protein>
    <submittedName>
        <fullName evidence="1">Uncharacterized protein</fullName>
    </submittedName>
</protein>
<accession>A0A2K3JY06</accession>
<evidence type="ECO:0000313" key="1">
    <source>
        <dbReference type="EMBL" id="PNX58943.1"/>
    </source>
</evidence>
<dbReference type="Proteomes" id="UP000236291">
    <property type="component" value="Unassembled WGS sequence"/>
</dbReference>
<feature type="non-terminal residue" evidence="1">
    <location>
        <position position="81"/>
    </location>
</feature>
<dbReference type="EMBL" id="ASHM01079655">
    <property type="protein sequence ID" value="PNX58943.1"/>
    <property type="molecule type" value="Genomic_DNA"/>
</dbReference>
<evidence type="ECO:0000313" key="2">
    <source>
        <dbReference type="Proteomes" id="UP000236291"/>
    </source>
</evidence>